<dbReference type="GO" id="GO:0048015">
    <property type="term" value="P:phosphatidylinositol-mediated signaling"/>
    <property type="evidence" value="ECO:0007669"/>
    <property type="project" value="TreeGrafter"/>
</dbReference>
<gene>
    <name evidence="2" type="ORF">J0S82_015924</name>
</gene>
<dbReference type="Gene3D" id="2.30.29.30">
    <property type="entry name" value="Pleckstrin-homology domain (PH domain)/Phosphotyrosine-binding domain (PTB)"/>
    <property type="match status" value="1"/>
</dbReference>
<comment type="caution">
    <text evidence="2">The sequence shown here is derived from an EMBL/GenBank/DDBJ whole genome shotgun (WGS) entry which is preliminary data.</text>
</comment>
<dbReference type="InterPro" id="IPR011993">
    <property type="entry name" value="PH-like_dom_sf"/>
</dbReference>
<dbReference type="PANTHER" id="PTHR10336:SF25">
    <property type="entry name" value="1-PHOSPHATIDYLINOSITOL 4,5-BISPHOSPHATE PHOSPHODIESTERASE GAMMA-2"/>
    <property type="match status" value="1"/>
</dbReference>
<protein>
    <submittedName>
        <fullName evidence="2">1-phosphatidylinositol 4,5-bisphosphate phosphodiesterase gamma-2</fullName>
    </submittedName>
</protein>
<dbReference type="GO" id="GO:0010634">
    <property type="term" value="P:positive regulation of epithelial cell migration"/>
    <property type="evidence" value="ECO:0007669"/>
    <property type="project" value="TreeGrafter"/>
</dbReference>
<reference evidence="2" key="1">
    <citation type="journal article" date="2021" name="Evol. Appl.">
        <title>The genome of the Pyrenean desman and the effects of bottlenecks and inbreeding on the genomic landscape of an endangered species.</title>
        <authorList>
            <person name="Escoda L."/>
            <person name="Castresana J."/>
        </authorList>
    </citation>
    <scope>NUCLEOTIDE SEQUENCE</scope>
    <source>
        <strain evidence="2">IBE-C5619</strain>
    </source>
</reference>
<dbReference type="InterPro" id="IPR001849">
    <property type="entry name" value="PH_domain"/>
</dbReference>
<feature type="domain" description="PH" evidence="1">
    <location>
        <begin position="1"/>
        <end position="64"/>
    </location>
</feature>
<dbReference type="GO" id="GO:0004435">
    <property type="term" value="F:phosphatidylinositol-4,5-bisphosphate phospholipase C activity"/>
    <property type="evidence" value="ECO:0007669"/>
    <property type="project" value="TreeGrafter"/>
</dbReference>
<dbReference type="Pfam" id="PF16457">
    <property type="entry name" value="PH_12"/>
    <property type="match status" value="1"/>
</dbReference>
<name>A0A8J6DFZ7_GALPY</name>
<sequence>MDIKEIRPGKNSKDFERAKAVRQKEDCCFTILYGNQFVLSTLSLAADSKEDAAKWLSGLKILHQEAMRASTPTIIESWLRKQIYSVDQTRRNSISLREVKTILPLVNFKVSSAKFLKDKFMEIGAHKDELSFEQFHLFYKKLMFEQQKSVSACLSKFASDAFLFPSFSPILDEFKKDSSVFILG</sequence>
<evidence type="ECO:0000259" key="1">
    <source>
        <dbReference type="PROSITE" id="PS50003"/>
    </source>
</evidence>
<dbReference type="InterPro" id="IPR001192">
    <property type="entry name" value="PI-PLC_fam"/>
</dbReference>
<dbReference type="OrthoDB" id="269822at2759"/>
<proteinExistence type="predicted"/>
<dbReference type="EMBL" id="JAGFMF010012167">
    <property type="protein sequence ID" value="KAG8506255.1"/>
    <property type="molecule type" value="Genomic_DNA"/>
</dbReference>
<dbReference type="GO" id="GO:0051209">
    <property type="term" value="P:release of sequestered calcium ion into cytosol"/>
    <property type="evidence" value="ECO:0007669"/>
    <property type="project" value="TreeGrafter"/>
</dbReference>
<dbReference type="GO" id="GO:0046488">
    <property type="term" value="P:phosphatidylinositol metabolic process"/>
    <property type="evidence" value="ECO:0007669"/>
    <property type="project" value="TreeGrafter"/>
</dbReference>
<dbReference type="Pfam" id="PF23329">
    <property type="entry name" value="EF_HAND_1_PLCG"/>
    <property type="match status" value="1"/>
</dbReference>
<evidence type="ECO:0000313" key="2">
    <source>
        <dbReference type="EMBL" id="KAG8506255.1"/>
    </source>
</evidence>
<dbReference type="GO" id="GO:0032587">
    <property type="term" value="C:ruffle membrane"/>
    <property type="evidence" value="ECO:0007669"/>
    <property type="project" value="TreeGrafter"/>
</dbReference>
<evidence type="ECO:0000313" key="3">
    <source>
        <dbReference type="Proteomes" id="UP000700334"/>
    </source>
</evidence>
<keyword evidence="3" id="KW-1185">Reference proteome</keyword>
<organism evidence="2 3">
    <name type="scientific">Galemys pyrenaicus</name>
    <name type="common">Iberian desman</name>
    <name type="synonym">Pyrenean desman</name>
    <dbReference type="NCBI Taxonomy" id="202257"/>
    <lineage>
        <taxon>Eukaryota</taxon>
        <taxon>Metazoa</taxon>
        <taxon>Chordata</taxon>
        <taxon>Craniata</taxon>
        <taxon>Vertebrata</taxon>
        <taxon>Euteleostomi</taxon>
        <taxon>Mammalia</taxon>
        <taxon>Eutheria</taxon>
        <taxon>Laurasiatheria</taxon>
        <taxon>Eulipotyphla</taxon>
        <taxon>Talpidae</taxon>
        <taxon>Galemys</taxon>
    </lineage>
</organism>
<dbReference type="Proteomes" id="UP000700334">
    <property type="component" value="Unassembled WGS sequence"/>
</dbReference>
<dbReference type="AlphaFoldDB" id="A0A8J6DFZ7"/>
<accession>A0A8J6DFZ7</accession>
<dbReference type="InterPro" id="IPR056586">
    <property type="entry name" value="EF-hand_PLCG1"/>
</dbReference>
<dbReference type="PANTHER" id="PTHR10336">
    <property type="entry name" value="PHOSPHOINOSITIDE-SPECIFIC PHOSPHOLIPASE C FAMILY PROTEIN"/>
    <property type="match status" value="1"/>
</dbReference>
<dbReference type="SUPFAM" id="SSF50729">
    <property type="entry name" value="PH domain-like"/>
    <property type="match status" value="1"/>
</dbReference>
<dbReference type="PROSITE" id="PS50003">
    <property type="entry name" value="PH_DOMAIN"/>
    <property type="match status" value="1"/>
</dbReference>